<evidence type="ECO:0000259" key="5">
    <source>
        <dbReference type="SMART" id="SM00849"/>
    </source>
</evidence>
<keyword evidence="4" id="KW-0862">Zinc</keyword>
<keyword evidence="2" id="KW-0479">Metal-binding</keyword>
<protein>
    <submittedName>
        <fullName evidence="6">Glyoxylase, beta-lactamase superfamily II</fullName>
    </submittedName>
</protein>
<dbReference type="EMBL" id="FONR01000011">
    <property type="protein sequence ID" value="SFF72983.1"/>
    <property type="molecule type" value="Genomic_DNA"/>
</dbReference>
<dbReference type="RefSeq" id="WP_075029995.1">
    <property type="nucleotide sequence ID" value="NZ_FONR01000011.1"/>
</dbReference>
<dbReference type="Gene3D" id="3.60.15.10">
    <property type="entry name" value="Ribonuclease Z/Hydroxyacylglutathione hydrolase-like"/>
    <property type="match status" value="1"/>
</dbReference>
<dbReference type="InterPro" id="IPR001279">
    <property type="entry name" value="Metallo-B-lactamas"/>
</dbReference>
<organism evidence="6 7">
    <name type="scientific">Streptomyces mirabilis</name>
    <dbReference type="NCBI Taxonomy" id="68239"/>
    <lineage>
        <taxon>Bacteria</taxon>
        <taxon>Bacillati</taxon>
        <taxon>Actinomycetota</taxon>
        <taxon>Actinomycetes</taxon>
        <taxon>Kitasatosporales</taxon>
        <taxon>Streptomycetaceae</taxon>
        <taxon>Streptomyces</taxon>
    </lineage>
</organism>
<feature type="domain" description="Metallo-beta-lactamase" evidence="5">
    <location>
        <begin position="52"/>
        <end position="267"/>
    </location>
</feature>
<dbReference type="OrthoDB" id="5177904at2"/>
<dbReference type="InterPro" id="IPR036866">
    <property type="entry name" value="RibonucZ/Hydroxyglut_hydro"/>
</dbReference>
<evidence type="ECO:0000256" key="4">
    <source>
        <dbReference type="ARBA" id="ARBA00022833"/>
    </source>
</evidence>
<dbReference type="InterPro" id="IPR051013">
    <property type="entry name" value="MBL_superfamily_lactonases"/>
</dbReference>
<keyword evidence="3" id="KW-0378">Hydrolase</keyword>
<evidence type="ECO:0000313" key="7">
    <source>
        <dbReference type="Proteomes" id="UP000181942"/>
    </source>
</evidence>
<dbReference type="GO" id="GO:0046872">
    <property type="term" value="F:metal ion binding"/>
    <property type="evidence" value="ECO:0007669"/>
    <property type="project" value="UniProtKB-KW"/>
</dbReference>
<gene>
    <name evidence="6" type="ORF">SAMN02787118_111143</name>
</gene>
<dbReference type="PANTHER" id="PTHR42978">
    <property type="entry name" value="QUORUM-QUENCHING LACTONASE YTNP-RELATED-RELATED"/>
    <property type="match status" value="1"/>
</dbReference>
<name>A0A1I2L2B8_9ACTN</name>
<dbReference type="SUPFAM" id="SSF56281">
    <property type="entry name" value="Metallo-hydrolase/oxidoreductase"/>
    <property type="match status" value="1"/>
</dbReference>
<reference evidence="6 7" key="1">
    <citation type="submission" date="2016-10" db="EMBL/GenBank/DDBJ databases">
        <authorList>
            <person name="de Groot N.N."/>
        </authorList>
    </citation>
    <scope>NUCLEOTIDE SEQUENCE [LARGE SCALE GENOMIC DNA]</scope>
    <source>
        <strain evidence="6 7">OK461</strain>
    </source>
</reference>
<evidence type="ECO:0000256" key="1">
    <source>
        <dbReference type="ARBA" id="ARBA00007749"/>
    </source>
</evidence>
<dbReference type="PANTHER" id="PTHR42978:SF6">
    <property type="entry name" value="QUORUM-QUENCHING LACTONASE YTNP-RELATED"/>
    <property type="match status" value="1"/>
</dbReference>
<dbReference type="SMART" id="SM00849">
    <property type="entry name" value="Lactamase_B"/>
    <property type="match status" value="1"/>
</dbReference>
<dbReference type="GO" id="GO:0016787">
    <property type="term" value="F:hydrolase activity"/>
    <property type="evidence" value="ECO:0007669"/>
    <property type="project" value="UniProtKB-KW"/>
</dbReference>
<accession>A0A1I2L2B8</accession>
<evidence type="ECO:0000313" key="6">
    <source>
        <dbReference type="EMBL" id="SFF72983.1"/>
    </source>
</evidence>
<proteinExistence type="inferred from homology"/>
<dbReference type="Proteomes" id="UP000181942">
    <property type="component" value="Unassembled WGS sequence"/>
</dbReference>
<dbReference type="Pfam" id="PF00753">
    <property type="entry name" value="Lactamase_B"/>
    <property type="match status" value="1"/>
</dbReference>
<evidence type="ECO:0000256" key="2">
    <source>
        <dbReference type="ARBA" id="ARBA00022723"/>
    </source>
</evidence>
<evidence type="ECO:0000256" key="3">
    <source>
        <dbReference type="ARBA" id="ARBA00022801"/>
    </source>
</evidence>
<comment type="similarity">
    <text evidence="1">Belongs to the metallo-beta-lactamase superfamily.</text>
</comment>
<dbReference type="AlphaFoldDB" id="A0A1I2L2B8"/>
<sequence length="297" mass="31095">MPQPAIRSRITIGETAITYLPDGFGAHNPDVLFPGVDWTTRPGFLEDGQLILSFGSFLICAGDQRILVDLAVGKIDVDVPGVAQLKGGSLLRNLAEEGLSADDIDTVVFTHLHLDHVGWTSDVAPLPNAPTTDSPTGLTFARARHLMSEAEWQYWSTRAAAMGGPDAEAVLKPLDGVVEFVRSGDSIAPGVTVEATPGHTPGHLAIVVRDPSGGSTESAYIVGDILHSPAQVGDPDLVFSSDVTPDQAGAVRDRVLARADTVIAAGHFTDDVFGRVTSVGDTHAWAPVGEAPNAIGD</sequence>